<keyword evidence="13" id="KW-1185">Reference proteome</keyword>
<dbReference type="EMBL" id="AMQN01005210">
    <property type="status" value="NOT_ANNOTATED_CDS"/>
    <property type="molecule type" value="Genomic_DNA"/>
</dbReference>
<dbReference type="GO" id="GO:1901911">
    <property type="term" value="P:adenosine 5'-(hexahydrogen pentaphosphate) catabolic process"/>
    <property type="evidence" value="ECO:0007669"/>
    <property type="project" value="TreeGrafter"/>
</dbReference>
<dbReference type="InterPro" id="IPR015797">
    <property type="entry name" value="NUDIX_hydrolase-like_dom_sf"/>
</dbReference>
<dbReference type="AlphaFoldDB" id="R7V311"/>
<keyword evidence="7" id="KW-0378">Hydrolase</keyword>
<dbReference type="GO" id="GO:0008486">
    <property type="term" value="F:diphosphoinositol-polyphosphate diphosphatase activity"/>
    <property type="evidence" value="ECO:0007669"/>
    <property type="project" value="UniProtKB-EC"/>
</dbReference>
<evidence type="ECO:0000313" key="13">
    <source>
        <dbReference type="Proteomes" id="UP000014760"/>
    </source>
</evidence>
<name>R7V311_CAPTE</name>
<dbReference type="Pfam" id="PF00293">
    <property type="entry name" value="NUDIX"/>
    <property type="match status" value="1"/>
</dbReference>
<keyword evidence="6" id="KW-0479">Metal-binding</keyword>
<dbReference type="GO" id="GO:0034431">
    <property type="term" value="F:bis(5'-adenosyl)-hexaphosphatase activity"/>
    <property type="evidence" value="ECO:0007669"/>
    <property type="project" value="TreeGrafter"/>
</dbReference>
<reference evidence="13" key="1">
    <citation type="submission" date="2012-12" db="EMBL/GenBank/DDBJ databases">
        <authorList>
            <person name="Hellsten U."/>
            <person name="Grimwood J."/>
            <person name="Chapman J.A."/>
            <person name="Shapiro H."/>
            <person name="Aerts A."/>
            <person name="Otillar R.P."/>
            <person name="Terry A.Y."/>
            <person name="Boore J.L."/>
            <person name="Simakov O."/>
            <person name="Marletaz F."/>
            <person name="Cho S.-J."/>
            <person name="Edsinger-Gonzales E."/>
            <person name="Havlak P."/>
            <person name="Kuo D.-H."/>
            <person name="Larsson T."/>
            <person name="Lv J."/>
            <person name="Arendt D."/>
            <person name="Savage R."/>
            <person name="Osoegawa K."/>
            <person name="de Jong P."/>
            <person name="Lindberg D.R."/>
            <person name="Seaver E.C."/>
            <person name="Weisblat D.A."/>
            <person name="Putnam N.H."/>
            <person name="Grigoriev I.V."/>
            <person name="Rokhsar D.S."/>
        </authorList>
    </citation>
    <scope>NUCLEOTIDE SEQUENCE</scope>
    <source>
        <strain evidence="13">I ESC-2004</strain>
    </source>
</reference>
<dbReference type="OrthoDB" id="2011998at2759"/>
<dbReference type="GO" id="GO:0005634">
    <property type="term" value="C:nucleus"/>
    <property type="evidence" value="ECO:0007669"/>
    <property type="project" value="TreeGrafter"/>
</dbReference>
<proteinExistence type="inferred from homology"/>
<evidence type="ECO:0000313" key="12">
    <source>
        <dbReference type="EnsemblMetazoa" id="CapteP149402"/>
    </source>
</evidence>
<evidence type="ECO:0000256" key="5">
    <source>
        <dbReference type="ARBA" id="ARBA00022490"/>
    </source>
</evidence>
<sequence>MVKEKTNSVRTYDADGFRRRAACLCIRDERGLGDQEVLLVSGSRDPSSWIVPGGGIEPTEDTATAAVRELEEEAGARGTIIRCLGVFENMERKTRTSVYAMSLTELLDDWDDAKIMGRRRHWFSFADASAQLAIYKPVQQAYLLELMDQKLHKSDKVT</sequence>
<dbReference type="GO" id="GO:1901909">
    <property type="term" value="P:diadenosine hexaphosphate catabolic process"/>
    <property type="evidence" value="ECO:0007669"/>
    <property type="project" value="TreeGrafter"/>
</dbReference>
<evidence type="ECO:0000256" key="1">
    <source>
        <dbReference type="ARBA" id="ARBA00001946"/>
    </source>
</evidence>
<evidence type="ECO:0000256" key="4">
    <source>
        <dbReference type="ARBA" id="ARBA00012527"/>
    </source>
</evidence>
<keyword evidence="5" id="KW-0963">Cytoplasm</keyword>
<dbReference type="GO" id="GO:0046872">
    <property type="term" value="F:metal ion binding"/>
    <property type="evidence" value="ECO:0007669"/>
    <property type="project" value="UniProtKB-KW"/>
</dbReference>
<organism evidence="11">
    <name type="scientific">Capitella teleta</name>
    <name type="common">Polychaete worm</name>
    <dbReference type="NCBI Taxonomy" id="283909"/>
    <lineage>
        <taxon>Eukaryota</taxon>
        <taxon>Metazoa</taxon>
        <taxon>Spiralia</taxon>
        <taxon>Lophotrochozoa</taxon>
        <taxon>Annelida</taxon>
        <taxon>Polychaeta</taxon>
        <taxon>Sedentaria</taxon>
        <taxon>Scolecida</taxon>
        <taxon>Capitellidae</taxon>
        <taxon>Capitella</taxon>
    </lineage>
</organism>
<dbReference type="PROSITE" id="PS00893">
    <property type="entry name" value="NUDIX_BOX"/>
    <property type="match status" value="1"/>
</dbReference>
<dbReference type="STRING" id="283909.R7V311"/>
<gene>
    <name evidence="11" type="ORF">CAPTEDRAFT_149402</name>
</gene>
<dbReference type="GO" id="GO:0034432">
    <property type="term" value="F:bis(5'-adenosyl)-pentaphosphatase activity"/>
    <property type="evidence" value="ECO:0007669"/>
    <property type="project" value="TreeGrafter"/>
</dbReference>
<dbReference type="EnsemblMetazoa" id="CapteT149402">
    <property type="protein sequence ID" value="CapteP149402"/>
    <property type="gene ID" value="CapteG149402"/>
</dbReference>
<dbReference type="FunFam" id="3.90.79.10:FF:000002">
    <property type="entry name" value="diphosphoinositol polyphosphate phosphohydrolase 1"/>
    <property type="match status" value="1"/>
</dbReference>
<reference evidence="12" key="3">
    <citation type="submission" date="2015-06" db="UniProtKB">
        <authorList>
            <consortium name="EnsemblMetazoa"/>
        </authorList>
    </citation>
    <scope>IDENTIFICATION</scope>
</reference>
<dbReference type="GO" id="GO:0000298">
    <property type="term" value="F:endopolyphosphatase activity"/>
    <property type="evidence" value="ECO:0007669"/>
    <property type="project" value="TreeGrafter"/>
</dbReference>
<comment type="similarity">
    <text evidence="3">Belongs to the Nudix hydrolase family. DIPP subfamily.</text>
</comment>
<evidence type="ECO:0000313" key="11">
    <source>
        <dbReference type="EMBL" id="ELU13228.1"/>
    </source>
</evidence>
<dbReference type="PANTHER" id="PTHR12629">
    <property type="entry name" value="DIPHOSPHOINOSITOL POLYPHOSPHATE PHOSPHOHYDROLASE"/>
    <property type="match status" value="1"/>
</dbReference>
<dbReference type="PANTHER" id="PTHR12629:SF0">
    <property type="entry name" value="DIPHOSPHOINOSITOL-POLYPHOSPHATE DIPHOSPHATASE"/>
    <property type="match status" value="1"/>
</dbReference>
<feature type="domain" description="Nudix hydrolase" evidence="10">
    <location>
        <begin position="17"/>
        <end position="145"/>
    </location>
</feature>
<comment type="cofactor">
    <cofactor evidence="1">
        <name>Mg(2+)</name>
        <dbReference type="ChEBI" id="CHEBI:18420"/>
    </cofactor>
</comment>
<dbReference type="CDD" id="cd04666">
    <property type="entry name" value="NUDIX_DIPP2_like_Nudt4"/>
    <property type="match status" value="1"/>
</dbReference>
<evidence type="ECO:0000259" key="10">
    <source>
        <dbReference type="PROSITE" id="PS51462"/>
    </source>
</evidence>
<accession>R7V311</accession>
<dbReference type="FunCoup" id="R7V311">
    <property type="interactions" value="1445"/>
</dbReference>
<evidence type="ECO:0000256" key="3">
    <source>
        <dbReference type="ARBA" id="ARBA00008266"/>
    </source>
</evidence>
<comment type="subcellular location">
    <subcellularLocation>
        <location evidence="2">Cytoplasm</location>
    </subcellularLocation>
</comment>
<dbReference type="EC" id="3.6.1.52" evidence="4"/>
<dbReference type="SUPFAM" id="SSF55811">
    <property type="entry name" value="Nudix"/>
    <property type="match status" value="1"/>
</dbReference>
<protein>
    <recommendedName>
        <fullName evidence="4">diphosphoinositol-polyphosphate diphosphatase</fullName>
        <ecNumber evidence="4">3.6.1.52</ecNumber>
    </recommendedName>
</protein>
<dbReference type="Proteomes" id="UP000014760">
    <property type="component" value="Unassembled WGS sequence"/>
</dbReference>
<evidence type="ECO:0000256" key="6">
    <source>
        <dbReference type="ARBA" id="ARBA00022723"/>
    </source>
</evidence>
<evidence type="ECO:0000256" key="9">
    <source>
        <dbReference type="ARBA" id="ARBA00033994"/>
    </source>
</evidence>
<dbReference type="GO" id="GO:1901907">
    <property type="term" value="P:diadenosine pentaphosphate catabolic process"/>
    <property type="evidence" value="ECO:0007669"/>
    <property type="project" value="TreeGrafter"/>
</dbReference>
<dbReference type="PROSITE" id="PS51462">
    <property type="entry name" value="NUDIX"/>
    <property type="match status" value="1"/>
</dbReference>
<dbReference type="InterPro" id="IPR047198">
    <property type="entry name" value="DDP-like_NUDIX"/>
</dbReference>
<dbReference type="GO" id="GO:0005737">
    <property type="term" value="C:cytoplasm"/>
    <property type="evidence" value="ECO:0007669"/>
    <property type="project" value="UniProtKB-SubCell"/>
</dbReference>
<evidence type="ECO:0000256" key="8">
    <source>
        <dbReference type="ARBA" id="ARBA00022842"/>
    </source>
</evidence>
<evidence type="ECO:0000256" key="7">
    <source>
        <dbReference type="ARBA" id="ARBA00022801"/>
    </source>
</evidence>
<reference evidence="11 13" key="2">
    <citation type="journal article" date="2013" name="Nature">
        <title>Insights into bilaterian evolution from three spiralian genomes.</title>
        <authorList>
            <person name="Simakov O."/>
            <person name="Marletaz F."/>
            <person name="Cho S.J."/>
            <person name="Edsinger-Gonzales E."/>
            <person name="Havlak P."/>
            <person name="Hellsten U."/>
            <person name="Kuo D.H."/>
            <person name="Larsson T."/>
            <person name="Lv J."/>
            <person name="Arendt D."/>
            <person name="Savage R."/>
            <person name="Osoegawa K."/>
            <person name="de Jong P."/>
            <person name="Grimwood J."/>
            <person name="Chapman J.A."/>
            <person name="Shapiro H."/>
            <person name="Aerts A."/>
            <person name="Otillar R.P."/>
            <person name="Terry A.Y."/>
            <person name="Boore J.L."/>
            <person name="Grigoriev I.V."/>
            <person name="Lindberg D.R."/>
            <person name="Seaver E.C."/>
            <person name="Weisblat D.A."/>
            <person name="Putnam N.H."/>
            <person name="Rokhsar D.S."/>
        </authorList>
    </citation>
    <scope>NUCLEOTIDE SEQUENCE</scope>
    <source>
        <strain evidence="11 13">I ESC-2004</strain>
    </source>
</reference>
<dbReference type="InterPro" id="IPR000086">
    <property type="entry name" value="NUDIX_hydrolase_dom"/>
</dbReference>
<evidence type="ECO:0000256" key="2">
    <source>
        <dbReference type="ARBA" id="ARBA00004496"/>
    </source>
</evidence>
<dbReference type="EMBL" id="KB295394">
    <property type="protein sequence ID" value="ELU13228.1"/>
    <property type="molecule type" value="Genomic_DNA"/>
</dbReference>
<dbReference type="OMA" id="NTCNPTC"/>
<dbReference type="Gene3D" id="3.90.79.10">
    <property type="entry name" value="Nucleoside Triphosphate Pyrophosphohydrolase"/>
    <property type="match status" value="1"/>
</dbReference>
<dbReference type="GO" id="GO:0071543">
    <property type="term" value="P:diphosphoinositol polyphosphate metabolic process"/>
    <property type="evidence" value="ECO:0007669"/>
    <property type="project" value="TreeGrafter"/>
</dbReference>
<dbReference type="InterPro" id="IPR020084">
    <property type="entry name" value="NUDIX_hydrolase_CS"/>
</dbReference>
<dbReference type="HOGENOM" id="CLU_037162_1_0_1"/>
<comment type="catalytic activity">
    <reaction evidence="9">
        <text>diphospho-myo-inositol polyphosphate + H2O = myo-inositol polyphosphate + phosphate.</text>
        <dbReference type="EC" id="3.6.1.52"/>
    </reaction>
</comment>
<keyword evidence="8" id="KW-0460">Magnesium</keyword>